<evidence type="ECO:0000313" key="11">
    <source>
        <dbReference type="Proteomes" id="UP000663828"/>
    </source>
</evidence>
<dbReference type="Proteomes" id="UP000663828">
    <property type="component" value="Unassembled WGS sequence"/>
</dbReference>
<dbReference type="Gene3D" id="3.30.930.10">
    <property type="entry name" value="Bira Bifunctional Protein, Domain 2"/>
    <property type="match status" value="1"/>
</dbReference>
<proteinExistence type="predicted"/>
<dbReference type="PRINTS" id="PR01046">
    <property type="entry name" value="TRNASYNTHPRO"/>
</dbReference>
<dbReference type="Pfam" id="PF00587">
    <property type="entry name" value="tRNA-synt_2b"/>
    <property type="match status" value="2"/>
</dbReference>
<dbReference type="PROSITE" id="PS50862">
    <property type="entry name" value="AA_TRNA_LIGASE_II"/>
    <property type="match status" value="1"/>
</dbReference>
<dbReference type="EC" id="6.1.1.15" evidence="1"/>
<dbReference type="PANTHER" id="PTHR42753:SF10">
    <property type="entry name" value="PROLINE--TRNA LIGASE, MITOCHONDRIAL-RELATED"/>
    <property type="match status" value="1"/>
</dbReference>
<dbReference type="Pfam" id="PF03129">
    <property type="entry name" value="HGTP_anticodon"/>
    <property type="match status" value="1"/>
</dbReference>
<evidence type="ECO:0000256" key="4">
    <source>
        <dbReference type="ARBA" id="ARBA00022840"/>
    </source>
</evidence>
<evidence type="ECO:0000256" key="5">
    <source>
        <dbReference type="ARBA" id="ARBA00022917"/>
    </source>
</evidence>
<keyword evidence="11" id="KW-1185">Reference proteome</keyword>
<dbReference type="InterPro" id="IPR036621">
    <property type="entry name" value="Anticodon-bd_dom_sf"/>
</dbReference>
<reference evidence="10" key="1">
    <citation type="submission" date="2021-02" db="EMBL/GenBank/DDBJ databases">
        <authorList>
            <person name="Nowell W R."/>
        </authorList>
    </citation>
    <scope>NUCLEOTIDE SEQUENCE</scope>
</reference>
<comment type="catalytic activity">
    <reaction evidence="8">
        <text>tRNA(Pro) + L-proline + ATP = L-prolyl-tRNA(Pro) + AMP + diphosphate</text>
        <dbReference type="Rhea" id="RHEA:14305"/>
        <dbReference type="Rhea" id="RHEA-COMP:9700"/>
        <dbReference type="Rhea" id="RHEA-COMP:9702"/>
        <dbReference type="ChEBI" id="CHEBI:30616"/>
        <dbReference type="ChEBI" id="CHEBI:33019"/>
        <dbReference type="ChEBI" id="CHEBI:60039"/>
        <dbReference type="ChEBI" id="CHEBI:78442"/>
        <dbReference type="ChEBI" id="CHEBI:78532"/>
        <dbReference type="ChEBI" id="CHEBI:456215"/>
        <dbReference type="EC" id="6.1.1.15"/>
    </reaction>
</comment>
<dbReference type="SUPFAM" id="SSF52954">
    <property type="entry name" value="Class II aaRS ABD-related"/>
    <property type="match status" value="1"/>
</dbReference>
<dbReference type="GO" id="GO:0005524">
    <property type="term" value="F:ATP binding"/>
    <property type="evidence" value="ECO:0007669"/>
    <property type="project" value="UniProtKB-KW"/>
</dbReference>
<name>A0A815PX13_ADIRI</name>
<dbReference type="InterPro" id="IPR006195">
    <property type="entry name" value="aa-tRNA-synth_II"/>
</dbReference>
<evidence type="ECO:0000256" key="6">
    <source>
        <dbReference type="ARBA" id="ARBA00023146"/>
    </source>
</evidence>
<dbReference type="InterPro" id="IPR045864">
    <property type="entry name" value="aa-tRNA-synth_II/BPL/LPL"/>
</dbReference>
<dbReference type="InterPro" id="IPR002316">
    <property type="entry name" value="Pro-tRNA-ligase_IIa"/>
</dbReference>
<evidence type="ECO:0000313" key="10">
    <source>
        <dbReference type="EMBL" id="CAF1455641.1"/>
    </source>
</evidence>
<dbReference type="GO" id="GO:0005739">
    <property type="term" value="C:mitochondrion"/>
    <property type="evidence" value="ECO:0007669"/>
    <property type="project" value="TreeGrafter"/>
</dbReference>
<evidence type="ECO:0000256" key="2">
    <source>
        <dbReference type="ARBA" id="ARBA00022598"/>
    </source>
</evidence>
<dbReference type="GO" id="GO:0006433">
    <property type="term" value="P:prolyl-tRNA aminoacylation"/>
    <property type="evidence" value="ECO:0007669"/>
    <property type="project" value="InterPro"/>
</dbReference>
<evidence type="ECO:0000256" key="8">
    <source>
        <dbReference type="ARBA" id="ARBA00047671"/>
    </source>
</evidence>
<dbReference type="AlphaFoldDB" id="A0A815PX13"/>
<gene>
    <name evidence="10" type="ORF">XAT740_LOCUS37136</name>
</gene>
<organism evidence="10 11">
    <name type="scientific">Adineta ricciae</name>
    <name type="common">Rotifer</name>
    <dbReference type="NCBI Taxonomy" id="249248"/>
    <lineage>
        <taxon>Eukaryota</taxon>
        <taxon>Metazoa</taxon>
        <taxon>Spiralia</taxon>
        <taxon>Gnathifera</taxon>
        <taxon>Rotifera</taxon>
        <taxon>Eurotatoria</taxon>
        <taxon>Bdelloidea</taxon>
        <taxon>Adinetida</taxon>
        <taxon>Adinetidae</taxon>
        <taxon>Adineta</taxon>
    </lineage>
</organism>
<keyword evidence="4" id="KW-0067">ATP-binding</keyword>
<comment type="caution">
    <text evidence="10">The sequence shown here is derived from an EMBL/GenBank/DDBJ whole genome shotgun (WGS) entry which is preliminary data.</text>
</comment>
<protein>
    <recommendedName>
        <fullName evidence="1">proline--tRNA ligase</fullName>
        <ecNumber evidence="1">6.1.1.15</ecNumber>
    </recommendedName>
    <alternativeName>
        <fullName evidence="7">Prolyl-tRNA synthetase</fullName>
    </alternativeName>
</protein>
<dbReference type="EMBL" id="CAJNOR010003875">
    <property type="protein sequence ID" value="CAF1455641.1"/>
    <property type="molecule type" value="Genomic_DNA"/>
</dbReference>
<dbReference type="SUPFAM" id="SSF55681">
    <property type="entry name" value="Class II aaRS and biotin synthetases"/>
    <property type="match status" value="1"/>
</dbReference>
<dbReference type="Gene3D" id="3.40.50.800">
    <property type="entry name" value="Anticodon-binding domain"/>
    <property type="match status" value="1"/>
</dbReference>
<evidence type="ECO:0000256" key="3">
    <source>
        <dbReference type="ARBA" id="ARBA00022741"/>
    </source>
</evidence>
<keyword evidence="2" id="KW-0436">Ligase</keyword>
<evidence type="ECO:0000256" key="7">
    <source>
        <dbReference type="ARBA" id="ARBA00029731"/>
    </source>
</evidence>
<accession>A0A815PX13</accession>
<keyword evidence="5" id="KW-0648">Protein biosynthesis</keyword>
<evidence type="ECO:0000259" key="9">
    <source>
        <dbReference type="PROSITE" id="PS50862"/>
    </source>
</evidence>
<sequence length="449" mass="51552">MVFVSSIRRAIQQRSRLFLPTPVHLPRESKSNSQSLLQEAAIVHSVEHGFPQLLPLGVRVLTKLKKVIRFEMNAVGGQELSLPAIGRRNMWEASDRWNLMHNELFKFKDHNEEYCLSPTHEEAITKLVSSVCKSVARSNYPLLLYQITWKYRNEPNYRHGLLRTKEFLMKGFKNSLFLRRFYPSSFDLDLYSFHRSEECAQQVYEQVCDAYERIFQKLELKCFKVPADSGLMGGSLNHEFLGISPVGEDTVLTCSTCGRGSLTNKPQCEHTEKVEQRAIELGHCFLLGDRYTKAFDAIEGSSDVTEDKKPLIMGCYGIGLTRLMAAAVEILTPRGSSDIRWPRRIVPYQVAILPPKKGSPEEANGNKQTLGRLLQLDNNEWFVDDRTELTIGYRLKDCQKMGVPIVITFGKRATKQNLCEVIDVYNNRTEYLSYEDTLKFIQDYYSVFC</sequence>
<dbReference type="InterPro" id="IPR004154">
    <property type="entry name" value="Anticodon-bd"/>
</dbReference>
<keyword evidence="6" id="KW-0030">Aminoacyl-tRNA synthetase</keyword>
<dbReference type="GO" id="GO:0004827">
    <property type="term" value="F:proline-tRNA ligase activity"/>
    <property type="evidence" value="ECO:0007669"/>
    <property type="project" value="UniProtKB-EC"/>
</dbReference>
<keyword evidence="3" id="KW-0547">Nucleotide-binding</keyword>
<dbReference type="PANTHER" id="PTHR42753">
    <property type="entry name" value="MITOCHONDRIAL RIBOSOME PROTEIN L39/PROLYL-TRNA LIGASE FAMILY MEMBER"/>
    <property type="match status" value="1"/>
</dbReference>
<evidence type="ECO:0000256" key="1">
    <source>
        <dbReference type="ARBA" id="ARBA00012831"/>
    </source>
</evidence>
<dbReference type="InterPro" id="IPR050062">
    <property type="entry name" value="Pro-tRNA_synthetase"/>
</dbReference>
<feature type="domain" description="Aminoacyl-transfer RNA synthetases class-II family profile" evidence="9">
    <location>
        <begin position="57"/>
        <end position="347"/>
    </location>
</feature>
<dbReference type="InterPro" id="IPR002314">
    <property type="entry name" value="aa-tRNA-synt_IIb"/>
</dbReference>